<feature type="transmembrane region" description="Helical" evidence="8">
    <location>
        <begin position="28"/>
        <end position="46"/>
    </location>
</feature>
<keyword evidence="4 8" id="KW-0812">Transmembrane</keyword>
<organism evidence="9 10">
    <name type="scientific">Enterococcus alishanensis</name>
    <dbReference type="NCBI Taxonomy" id="1303817"/>
    <lineage>
        <taxon>Bacteria</taxon>
        <taxon>Bacillati</taxon>
        <taxon>Bacillota</taxon>
        <taxon>Bacilli</taxon>
        <taxon>Lactobacillales</taxon>
        <taxon>Enterococcaceae</taxon>
        <taxon>Enterococcus</taxon>
    </lineage>
</organism>
<accession>A0ABS6TFJ8</accession>
<feature type="transmembrane region" description="Helical" evidence="8">
    <location>
        <begin position="311"/>
        <end position="329"/>
    </location>
</feature>
<dbReference type="Pfam" id="PF02447">
    <property type="entry name" value="GntP_permease"/>
    <property type="match status" value="1"/>
</dbReference>
<reference evidence="9 10" key="1">
    <citation type="submission" date="2021-06" db="EMBL/GenBank/DDBJ databases">
        <title>Enterococcus alishanensis sp. nov., a novel lactic acid bacterium isolated from fresh coffee beans.</title>
        <authorList>
            <person name="Chen Y.-S."/>
        </authorList>
    </citation>
    <scope>NUCLEOTIDE SEQUENCE [LARGE SCALE GENOMIC DNA]</scope>
    <source>
        <strain evidence="9 10">ALS3</strain>
    </source>
</reference>
<feature type="transmembrane region" description="Helical" evidence="8">
    <location>
        <begin position="174"/>
        <end position="193"/>
    </location>
</feature>
<evidence type="ECO:0000256" key="4">
    <source>
        <dbReference type="ARBA" id="ARBA00022692"/>
    </source>
</evidence>
<evidence type="ECO:0000256" key="8">
    <source>
        <dbReference type="SAM" id="Phobius"/>
    </source>
</evidence>
<evidence type="ECO:0000313" key="9">
    <source>
        <dbReference type="EMBL" id="MBV7391663.1"/>
    </source>
</evidence>
<evidence type="ECO:0000256" key="5">
    <source>
        <dbReference type="ARBA" id="ARBA00022989"/>
    </source>
</evidence>
<comment type="subcellular location">
    <subcellularLocation>
        <location evidence="1">Cell membrane</location>
        <topology evidence="1">Multi-pass membrane protein</topology>
    </subcellularLocation>
</comment>
<proteinExistence type="inferred from homology"/>
<dbReference type="PIRSF" id="PIRSF002746">
    <property type="entry name" value="Gluconate_transporter"/>
    <property type="match status" value="1"/>
</dbReference>
<keyword evidence="10" id="KW-1185">Reference proteome</keyword>
<feature type="transmembrane region" description="Helical" evidence="8">
    <location>
        <begin position="388"/>
        <end position="405"/>
    </location>
</feature>
<dbReference type="PANTHER" id="PTHR30354">
    <property type="entry name" value="GNT FAMILY GLUCONATE TRANSPORTER"/>
    <property type="match status" value="1"/>
</dbReference>
<feature type="transmembrane region" description="Helical" evidence="8">
    <location>
        <begin position="58"/>
        <end position="76"/>
    </location>
</feature>
<keyword evidence="5 8" id="KW-1133">Transmembrane helix</keyword>
<keyword evidence="2" id="KW-0813">Transport</keyword>
<dbReference type="NCBIfam" id="TIGR00791">
    <property type="entry name" value="gntP"/>
    <property type="match status" value="1"/>
</dbReference>
<keyword evidence="6 8" id="KW-0472">Membrane</keyword>
<dbReference type="RefSeq" id="WP_218326871.1">
    <property type="nucleotide sequence ID" value="NZ_JAHUZB010000005.1"/>
</dbReference>
<evidence type="ECO:0000256" key="3">
    <source>
        <dbReference type="ARBA" id="ARBA00022475"/>
    </source>
</evidence>
<keyword evidence="3" id="KW-1003">Cell membrane</keyword>
<dbReference type="PANTHER" id="PTHR30354:SF22">
    <property type="entry name" value="HIGH-AFFINITY GLUCONATE TRANSPORTER"/>
    <property type="match status" value="1"/>
</dbReference>
<evidence type="ECO:0000256" key="7">
    <source>
        <dbReference type="ARBA" id="ARBA00049663"/>
    </source>
</evidence>
<protein>
    <submittedName>
        <fullName evidence="9">Gluconate:H+ symporter</fullName>
    </submittedName>
</protein>
<comment type="similarity">
    <text evidence="7">Belongs to the GntP permease family.</text>
</comment>
<dbReference type="Proteomes" id="UP000774130">
    <property type="component" value="Unassembled WGS sequence"/>
</dbReference>
<dbReference type="InterPro" id="IPR003474">
    <property type="entry name" value="Glcn_transporter"/>
</dbReference>
<feature type="transmembrane region" description="Helical" evidence="8">
    <location>
        <begin position="349"/>
        <end position="376"/>
    </location>
</feature>
<evidence type="ECO:0000256" key="1">
    <source>
        <dbReference type="ARBA" id="ARBA00004651"/>
    </source>
</evidence>
<evidence type="ECO:0000256" key="2">
    <source>
        <dbReference type="ARBA" id="ARBA00022448"/>
    </source>
</evidence>
<sequence length="450" mass="47127">MELFIVVIGVAILLFLIAKVKLNTFVSLVIVSFIVAILLGMPLGEIPAAIEEGIGSQLGHLALVFGFGAMLGRLVADAGGAFRIANTLIEKFGRKKIQIAVVLASFIIGIALFFEVGLVLLLPIIFAIAAELGLSMMYLGLSMVAALSVTHGFLPPHPAPTAIAGIYGANIGMVLLYGLILAVPTVLIAGPLYTKFAQRIVSSAFKQSGNLSAVGDFKEFKLEETPSFLASTVTSLFPVILMAVSTLYNMILHGGKTPTHPSMLDSIINFIGSPGVAMLISLLVAIYTMGIRRKIPMNTLMGSMEQAVKQIAMMLLIIGGGGAFKQVLIEGGVGDYVANLFAGSSLSPLILAWLIAVVLRLALGSATVAALTAAGLAAPLMAATGTDPALMVIATGAGSVFFSHVNDAGFWMFKEYFDLSIKETVLTWSVVETLIAVVGLVGALILNIFV</sequence>
<feature type="transmembrane region" description="Helical" evidence="8">
    <location>
        <begin position="96"/>
        <end position="129"/>
    </location>
</feature>
<evidence type="ECO:0000313" key="10">
    <source>
        <dbReference type="Proteomes" id="UP000774130"/>
    </source>
</evidence>
<feature type="transmembrane region" description="Helical" evidence="8">
    <location>
        <begin position="268"/>
        <end position="290"/>
    </location>
</feature>
<feature type="transmembrane region" description="Helical" evidence="8">
    <location>
        <begin position="228"/>
        <end position="248"/>
    </location>
</feature>
<feature type="transmembrane region" description="Helical" evidence="8">
    <location>
        <begin position="136"/>
        <end position="154"/>
    </location>
</feature>
<name>A0ABS6TFJ8_9ENTE</name>
<comment type="caution">
    <text evidence="9">The sequence shown here is derived from an EMBL/GenBank/DDBJ whole genome shotgun (WGS) entry which is preliminary data.</text>
</comment>
<feature type="transmembrane region" description="Helical" evidence="8">
    <location>
        <begin position="425"/>
        <end position="449"/>
    </location>
</feature>
<gene>
    <name evidence="9" type="ORF">KUA55_13320</name>
</gene>
<evidence type="ECO:0000256" key="6">
    <source>
        <dbReference type="ARBA" id="ARBA00023136"/>
    </source>
</evidence>
<dbReference type="EMBL" id="JAHUZB010000005">
    <property type="protein sequence ID" value="MBV7391663.1"/>
    <property type="molecule type" value="Genomic_DNA"/>
</dbReference>